<reference evidence="2" key="1">
    <citation type="journal article" date="2022" name="bioRxiv">
        <title>Sequencing and chromosome-scale assembly of the giantPleurodeles waltlgenome.</title>
        <authorList>
            <person name="Brown T."/>
            <person name="Elewa A."/>
            <person name="Iarovenko S."/>
            <person name="Subramanian E."/>
            <person name="Araus A.J."/>
            <person name="Petzold A."/>
            <person name="Susuki M."/>
            <person name="Suzuki K.-i.T."/>
            <person name="Hayashi T."/>
            <person name="Toyoda A."/>
            <person name="Oliveira C."/>
            <person name="Osipova E."/>
            <person name="Leigh N.D."/>
            <person name="Simon A."/>
            <person name="Yun M.H."/>
        </authorList>
    </citation>
    <scope>NUCLEOTIDE SEQUENCE</scope>
    <source>
        <strain evidence="2">20211129_DDA</strain>
        <tissue evidence="2">Liver</tissue>
    </source>
</reference>
<dbReference type="AlphaFoldDB" id="A0AAV7SWT8"/>
<feature type="region of interest" description="Disordered" evidence="1">
    <location>
        <begin position="1"/>
        <end position="41"/>
    </location>
</feature>
<proteinExistence type="predicted"/>
<feature type="compositionally biased region" description="Basic and acidic residues" evidence="1">
    <location>
        <begin position="1"/>
        <end position="21"/>
    </location>
</feature>
<protein>
    <submittedName>
        <fullName evidence="2">Uncharacterized protein</fullName>
    </submittedName>
</protein>
<dbReference type="Proteomes" id="UP001066276">
    <property type="component" value="Chromosome 4_1"/>
</dbReference>
<comment type="caution">
    <text evidence="2">The sequence shown here is derived from an EMBL/GenBank/DDBJ whole genome shotgun (WGS) entry which is preliminary data.</text>
</comment>
<organism evidence="2 3">
    <name type="scientific">Pleurodeles waltl</name>
    <name type="common">Iberian ribbed newt</name>
    <dbReference type="NCBI Taxonomy" id="8319"/>
    <lineage>
        <taxon>Eukaryota</taxon>
        <taxon>Metazoa</taxon>
        <taxon>Chordata</taxon>
        <taxon>Craniata</taxon>
        <taxon>Vertebrata</taxon>
        <taxon>Euteleostomi</taxon>
        <taxon>Amphibia</taxon>
        <taxon>Batrachia</taxon>
        <taxon>Caudata</taxon>
        <taxon>Salamandroidea</taxon>
        <taxon>Salamandridae</taxon>
        <taxon>Pleurodelinae</taxon>
        <taxon>Pleurodeles</taxon>
    </lineage>
</organism>
<gene>
    <name evidence="2" type="ORF">NDU88_000585</name>
</gene>
<accession>A0AAV7SWT8</accession>
<keyword evidence="3" id="KW-1185">Reference proteome</keyword>
<sequence length="152" mass="17245">MPGKEADQSREEKEDEGEKSGSKQSPRTPQEKSGRPPQFWRTMELVFPHEEDPLDALIRLTEITTAKISHHIKPPKPYFCPSLPQAVSEVGPEDMEALLTKMAEGQQKLEKAIECFIIAAEEDHESIQTAITGQAERLDKLAQTQNYYRKAR</sequence>
<evidence type="ECO:0000313" key="3">
    <source>
        <dbReference type="Proteomes" id="UP001066276"/>
    </source>
</evidence>
<evidence type="ECO:0000256" key="1">
    <source>
        <dbReference type="SAM" id="MobiDB-lite"/>
    </source>
</evidence>
<dbReference type="EMBL" id="JANPWB010000007">
    <property type="protein sequence ID" value="KAJ1168667.1"/>
    <property type="molecule type" value="Genomic_DNA"/>
</dbReference>
<evidence type="ECO:0000313" key="2">
    <source>
        <dbReference type="EMBL" id="KAJ1168667.1"/>
    </source>
</evidence>
<name>A0AAV7SWT8_PLEWA</name>